<protein>
    <submittedName>
        <fullName evidence="3">Lantibiotic dehydratase</fullName>
    </submittedName>
</protein>
<evidence type="ECO:0000259" key="1">
    <source>
        <dbReference type="Pfam" id="PF04738"/>
    </source>
</evidence>
<dbReference type="Proteomes" id="UP001500016">
    <property type="component" value="Unassembled WGS sequence"/>
</dbReference>
<evidence type="ECO:0000259" key="2">
    <source>
        <dbReference type="Pfam" id="PF14028"/>
    </source>
</evidence>
<sequence length="1062" mass="113087">MAVPRTGGEEGGGAAFRAAGFGVTRMAALPVAHPAAARTLGDLGDGPDALGPYLLELVKDPAVREALKVSSASLADTLAKVENGVPVGEAKLRRAALAVTRYILRMTGRPTPFGLLAGVRTARLGGDTAAVRTGSAHRKHARPDAAWLDEIAGRLHHDDAARDVLLVVANDLCAVRGDRLVLPYVRPARGAAPPGASAPASQVPHEMTVGLSPVVRAAVEAARRPLPFAALRRAVQERFPEAADADVDRLLTGLVDREVLLTDVAARQDRPDLLAHVNSRLADVASPTAAGLRRVGELLAAYADSAPGAGREAWHAAVAAMRETHAAATGTRTGEGRPPVHVDLRVDADVRLPDAVTDEVTRAAEVLWRLAPDEGQYPHLTEYHRAFLDRYGTDHPVPLREVLDPHRGLGAPAGFKVPASDRSAGGAPAVPYPAERDEALGQALHEVLAAGPGGGSGGRAELVLDDALIARLSPGGGAEPLPSGSLDLCVQPLARSVRALESGDFRLVVSNGSYSAGAMAGRFAHTLGAPAERDLAELYAEAAENQAGPLPVQLFFQPLHARSGNVARVPRLTRHAVAVGCFPGDAREGETDLALDDLAVGADGDRLFLVHAATGREVSVLRPHMLNIATEAPNAARFLAGIGTSGLKPWAPWQWSRLDVLPYLPRVRHGRTVLSLARWRPPAELRDAGLDEKEWRAALERWRERFAVPDLLRVTVLDHHLDLDLTAPAHQRLLHAQFTGHAVPHVQESPLADPGALGWSDGYATEVVVPLTPTRPRPAAPRSPAPAAPRVRHAPGGEWLYAKVYAARDRLDPLLAKDLPRLLARVGPDVDRWFFLRYLDPGAHLRVRFHGDPRALRERVLPALHEWAESAADEGAIRKLVLDTYEPETDRYGGPHTLAAAERLFHADSALVAAQLAARARGRLAMPPDTLAALNHAALLSSLGDWDWWRWVLDAYPIELTNALPPAQRRAAVRLADTPDATAGTGELAACRDGLSRAARAYGEALGIGAGGAPSTERGSSVAGVLHMHANRLLGMDPGAERRAYGLLRGIVRTHLGRAEHA</sequence>
<keyword evidence="4" id="KW-1185">Reference proteome</keyword>
<feature type="domain" description="Lantibiotic dehydratase N-terminal" evidence="1">
    <location>
        <begin position="59"/>
        <end position="734"/>
    </location>
</feature>
<dbReference type="InterPro" id="IPR006827">
    <property type="entry name" value="Lant_deHydtase_N"/>
</dbReference>
<comment type="caution">
    <text evidence="3">The sequence shown here is derived from an EMBL/GenBank/DDBJ whole genome shotgun (WGS) entry which is preliminary data.</text>
</comment>
<evidence type="ECO:0000313" key="4">
    <source>
        <dbReference type="Proteomes" id="UP001500016"/>
    </source>
</evidence>
<dbReference type="NCBIfam" id="TIGR03891">
    <property type="entry name" value="thiopep_ocin"/>
    <property type="match status" value="1"/>
</dbReference>
<name>A0ABN2WL31_9ACTN</name>
<proteinExistence type="predicted"/>
<evidence type="ECO:0000313" key="3">
    <source>
        <dbReference type="EMBL" id="GAA2094764.1"/>
    </source>
</evidence>
<organism evidence="3 4">
    <name type="scientific">Streptomyces albiaxialis</name>
    <dbReference type="NCBI Taxonomy" id="329523"/>
    <lineage>
        <taxon>Bacteria</taxon>
        <taxon>Bacillati</taxon>
        <taxon>Actinomycetota</taxon>
        <taxon>Actinomycetes</taxon>
        <taxon>Kitasatosporales</taxon>
        <taxon>Streptomycetaceae</taxon>
        <taxon>Streptomyces</taxon>
    </lineage>
</organism>
<dbReference type="EMBL" id="BAAAPE010000015">
    <property type="protein sequence ID" value="GAA2094764.1"/>
    <property type="molecule type" value="Genomic_DNA"/>
</dbReference>
<dbReference type="RefSeq" id="WP_344533046.1">
    <property type="nucleotide sequence ID" value="NZ_BAAAPE010000015.1"/>
</dbReference>
<dbReference type="InterPro" id="IPR023809">
    <property type="entry name" value="Thiopep_bacteriocin_synth_dom"/>
</dbReference>
<dbReference type="Pfam" id="PF04738">
    <property type="entry name" value="Lant_dehydr_N"/>
    <property type="match status" value="1"/>
</dbReference>
<reference evidence="3 4" key="1">
    <citation type="journal article" date="2019" name="Int. J. Syst. Evol. Microbiol.">
        <title>The Global Catalogue of Microorganisms (GCM) 10K type strain sequencing project: providing services to taxonomists for standard genome sequencing and annotation.</title>
        <authorList>
            <consortium name="The Broad Institute Genomics Platform"/>
            <consortium name="The Broad Institute Genome Sequencing Center for Infectious Disease"/>
            <person name="Wu L."/>
            <person name="Ma J."/>
        </authorList>
    </citation>
    <scope>NUCLEOTIDE SEQUENCE [LARGE SCALE GENOMIC DNA]</scope>
    <source>
        <strain evidence="3 4">JCM 15478</strain>
    </source>
</reference>
<accession>A0ABN2WL31</accession>
<dbReference type="Pfam" id="PF14028">
    <property type="entry name" value="Lant_dehydr_C"/>
    <property type="match status" value="1"/>
</dbReference>
<feature type="domain" description="Thiopeptide-type bacteriocin biosynthesis" evidence="2">
    <location>
        <begin position="799"/>
        <end position="1049"/>
    </location>
</feature>
<gene>
    <name evidence="3" type="ORF">GCM10009801_63170</name>
</gene>